<dbReference type="GO" id="GO:0005886">
    <property type="term" value="C:plasma membrane"/>
    <property type="evidence" value="ECO:0007669"/>
    <property type="project" value="UniProtKB-SubCell"/>
</dbReference>
<feature type="transmembrane region" description="Helical" evidence="6">
    <location>
        <begin position="73"/>
        <end position="93"/>
    </location>
</feature>
<feature type="transmembrane region" description="Helical" evidence="6">
    <location>
        <begin position="114"/>
        <end position="135"/>
    </location>
</feature>
<evidence type="ECO:0000256" key="5">
    <source>
        <dbReference type="ARBA" id="ARBA00023136"/>
    </source>
</evidence>
<evidence type="ECO:0000256" key="1">
    <source>
        <dbReference type="ARBA" id="ARBA00004651"/>
    </source>
</evidence>
<sequence length="206" mass="21591">MTASATDLALYAGALFVLFMTPGPVWVALLARALSGGFASAWPLALGVVIGDILWPLLAILGVSWIVSAYGAFMSMLRWGAAAIFWIMGIGLIRHAGRRIGRDSRLTRPGRWAGFAAGVAVILGNPKAILFYMGVLPGFFDLAAVTPRDIAAITALSAAVPLVGNLILAGFVHRMRPVLASGHALARMNRIAGGLLILVGCVIPFT</sequence>
<comment type="caution">
    <text evidence="7">The sequence shown here is derived from an EMBL/GenBank/DDBJ whole genome shotgun (WGS) entry which is preliminary data.</text>
</comment>
<dbReference type="EMBL" id="JACVXA010000013">
    <property type="protein sequence ID" value="MBE3637911.1"/>
    <property type="molecule type" value="Genomic_DNA"/>
</dbReference>
<comment type="subcellular location">
    <subcellularLocation>
        <location evidence="1">Cell membrane</location>
        <topology evidence="1">Multi-pass membrane protein</topology>
    </subcellularLocation>
</comment>
<feature type="transmembrane region" description="Helical" evidence="6">
    <location>
        <begin position="150"/>
        <end position="172"/>
    </location>
</feature>
<evidence type="ECO:0000313" key="7">
    <source>
        <dbReference type="EMBL" id="MBE3637911.1"/>
    </source>
</evidence>
<dbReference type="AlphaFoldDB" id="A0A8J6YXU7"/>
<keyword evidence="3 6" id="KW-0812">Transmembrane</keyword>
<gene>
    <name evidence="7" type="ORF">ICN82_06815</name>
</gene>
<dbReference type="InterPro" id="IPR001123">
    <property type="entry name" value="LeuE-type"/>
</dbReference>
<protein>
    <submittedName>
        <fullName evidence="7">LysE family translocator</fullName>
    </submittedName>
</protein>
<dbReference type="Proteomes" id="UP000609121">
    <property type="component" value="Unassembled WGS sequence"/>
</dbReference>
<dbReference type="PANTHER" id="PTHR30086:SF20">
    <property type="entry name" value="ARGININE EXPORTER PROTEIN ARGO-RELATED"/>
    <property type="match status" value="1"/>
</dbReference>
<keyword evidence="2" id="KW-1003">Cell membrane</keyword>
<keyword evidence="8" id="KW-1185">Reference proteome</keyword>
<evidence type="ECO:0000313" key="8">
    <source>
        <dbReference type="Proteomes" id="UP000609121"/>
    </source>
</evidence>
<keyword evidence="5 6" id="KW-0472">Membrane</keyword>
<proteinExistence type="predicted"/>
<feature type="transmembrane region" description="Helical" evidence="6">
    <location>
        <begin position="43"/>
        <end position="67"/>
    </location>
</feature>
<organism evidence="7 8">
    <name type="scientific">Mangrovicoccus algicola</name>
    <dbReference type="NCBI Taxonomy" id="2771008"/>
    <lineage>
        <taxon>Bacteria</taxon>
        <taxon>Pseudomonadati</taxon>
        <taxon>Pseudomonadota</taxon>
        <taxon>Alphaproteobacteria</taxon>
        <taxon>Rhodobacterales</taxon>
        <taxon>Paracoccaceae</taxon>
        <taxon>Mangrovicoccus</taxon>
    </lineage>
</organism>
<dbReference type="GO" id="GO:0015171">
    <property type="term" value="F:amino acid transmembrane transporter activity"/>
    <property type="evidence" value="ECO:0007669"/>
    <property type="project" value="TreeGrafter"/>
</dbReference>
<evidence type="ECO:0000256" key="4">
    <source>
        <dbReference type="ARBA" id="ARBA00022989"/>
    </source>
</evidence>
<accession>A0A8J6YXU7</accession>
<keyword evidence="4 6" id="KW-1133">Transmembrane helix</keyword>
<dbReference type="Pfam" id="PF01810">
    <property type="entry name" value="LysE"/>
    <property type="match status" value="1"/>
</dbReference>
<dbReference type="RefSeq" id="WP_193181050.1">
    <property type="nucleotide sequence ID" value="NZ_JACVXA010000013.1"/>
</dbReference>
<dbReference type="PANTHER" id="PTHR30086">
    <property type="entry name" value="ARGININE EXPORTER PROTEIN ARGO"/>
    <property type="match status" value="1"/>
</dbReference>
<name>A0A8J6YXU7_9RHOB</name>
<evidence type="ECO:0000256" key="6">
    <source>
        <dbReference type="SAM" id="Phobius"/>
    </source>
</evidence>
<reference evidence="7" key="1">
    <citation type="submission" date="2020-09" db="EMBL/GenBank/DDBJ databases">
        <title>A novel bacterium of genus Mangrovicoccus, isolated from South China Sea.</title>
        <authorList>
            <person name="Huang H."/>
            <person name="Mo K."/>
            <person name="Hu Y."/>
        </authorList>
    </citation>
    <scope>NUCLEOTIDE SEQUENCE</scope>
    <source>
        <strain evidence="7">HB182678</strain>
    </source>
</reference>
<evidence type="ECO:0000256" key="2">
    <source>
        <dbReference type="ARBA" id="ARBA00022475"/>
    </source>
</evidence>
<evidence type="ECO:0000256" key="3">
    <source>
        <dbReference type="ARBA" id="ARBA00022692"/>
    </source>
</evidence>
<feature type="transmembrane region" description="Helical" evidence="6">
    <location>
        <begin position="12"/>
        <end position="31"/>
    </location>
</feature>